<keyword evidence="3" id="KW-0998">Cell outer membrane</keyword>
<evidence type="ECO:0000256" key="3">
    <source>
        <dbReference type="ARBA" id="ARBA00023237"/>
    </source>
</evidence>
<evidence type="ECO:0000256" key="1">
    <source>
        <dbReference type="ARBA" id="ARBA00004442"/>
    </source>
</evidence>
<gene>
    <name evidence="4" type="ORF">A8C32_13835</name>
</gene>
<name>A0A1E5TCA1_9FLAO</name>
<proteinExistence type="predicted"/>
<sequence length="837" mass="96902">MTVSKHSLYTFLIVLFSISSFSQKRKTHLESYLKRIETNFKVTFNYESGLLKNKFIQDNSFDETASLKMHISYLEKKFNLNFTMVTDTKIVISKFKLDDLVFLDFDDETPIYNLLVNDTLSKKAWITNDKGELHFNNLPPKTITTSHLNYNQLTINIDSLTNNKIYLQKTIQNLDELFIYSFFTNGTYKSKGGHFYIKSKEVDALAGLTSHDVIKNLENLPQVVSNSESISDLIIKGGTQDQNLFVWNNIKVYQNHHFFGLISAFNENLISTIRLYDNATPAEYGNNTSGVISLDHDNTLSKKVKAGIGVNFLSADAYAKIPITKKSGLQFSTRKSFTEFWESPTYLKYSKKVLQSSLVKTPSIAENNNVMSEDEFKFHDVQLQYSYQPNKSNILNVNGIYLKNNLSYIETNALNTNSKKSQLMQENSAFGINWEHVFSNNDKIQTILNYSKYTLDGGNFLLSRDISSFENNSIENYESVFKYKSSHRKSGFSYSSGLAYEYLIIENNTTNFNLLYSSNLKQRSVIYSFFGGINYYENKIHTGLDLRNTYYEFLKSFQIEPRFHFTFTALPKFDIQIRGERKTQNISQVIDLENNFLGIEKRRWNMANNTIAPLQKSNQLELSFALKNKKNMFNTSFYHKSVDGITTNNQGFQNLNQFGNHFGKYVIHGITCHYNYKSKNLNTWISYNYSINKYKFKDLYPQVFYNNNDIRNSIITGVNLKHKAFNFSVGMEYNSGKPFTSVNKETPIKEGVFNIINYNTPNNERLSNYLRFDATLSYNFNLSKYGNYKLTLGMINIGDKKNILSRYYTLTEDRTAVEVLDKYGLEFTPNLSINIDF</sequence>
<dbReference type="GO" id="GO:0009279">
    <property type="term" value="C:cell outer membrane"/>
    <property type="evidence" value="ECO:0007669"/>
    <property type="project" value="UniProtKB-SubCell"/>
</dbReference>
<keyword evidence="5" id="KW-1185">Reference proteome</keyword>
<protein>
    <recommendedName>
        <fullName evidence="6">TonB-dependent receptor</fullName>
    </recommendedName>
</protein>
<evidence type="ECO:0000256" key="2">
    <source>
        <dbReference type="ARBA" id="ARBA00023136"/>
    </source>
</evidence>
<dbReference type="OrthoDB" id="9804995at2"/>
<comment type="subcellular location">
    <subcellularLocation>
        <location evidence="1">Cell outer membrane</location>
    </subcellularLocation>
</comment>
<dbReference type="Gene3D" id="2.40.170.20">
    <property type="entry name" value="TonB-dependent receptor, beta-barrel domain"/>
    <property type="match status" value="1"/>
</dbReference>
<keyword evidence="2" id="KW-0472">Membrane</keyword>
<reference evidence="4 5" key="1">
    <citation type="submission" date="2016-05" db="EMBL/GenBank/DDBJ databases">
        <title>Draft Genome Sequence of Algibacter sp. Strain SK-16 Isolated from the Surface Water of Aburatsubo Inlet.</title>
        <authorList>
            <person name="Wong S.-K."/>
            <person name="Yoshizawa S."/>
            <person name="Nakajima Y."/>
            <person name="Ogura Y."/>
            <person name="Tetsuya H."/>
            <person name="Hamasaki K."/>
        </authorList>
    </citation>
    <scope>NUCLEOTIDE SEQUENCE [LARGE SCALE GENOMIC DNA]</scope>
    <source>
        <strain evidence="4 5">SK-16</strain>
    </source>
</reference>
<organism evidence="4 5">
    <name type="scientific">Flavivirga aquatica</name>
    <dbReference type="NCBI Taxonomy" id="1849968"/>
    <lineage>
        <taxon>Bacteria</taxon>
        <taxon>Pseudomonadati</taxon>
        <taxon>Bacteroidota</taxon>
        <taxon>Flavobacteriia</taxon>
        <taxon>Flavobacteriales</taxon>
        <taxon>Flavobacteriaceae</taxon>
        <taxon>Flavivirga</taxon>
    </lineage>
</organism>
<dbReference type="STRING" id="1849968.A8C32_13835"/>
<accession>A0A1E5TCA1</accession>
<dbReference type="Proteomes" id="UP000095713">
    <property type="component" value="Unassembled WGS sequence"/>
</dbReference>
<dbReference type="SUPFAM" id="SSF56935">
    <property type="entry name" value="Porins"/>
    <property type="match status" value="1"/>
</dbReference>
<evidence type="ECO:0000313" key="4">
    <source>
        <dbReference type="EMBL" id="OEK08980.1"/>
    </source>
</evidence>
<dbReference type="AlphaFoldDB" id="A0A1E5TCA1"/>
<comment type="caution">
    <text evidence="4">The sequence shown here is derived from an EMBL/GenBank/DDBJ whole genome shotgun (WGS) entry which is preliminary data.</text>
</comment>
<evidence type="ECO:0000313" key="5">
    <source>
        <dbReference type="Proteomes" id="UP000095713"/>
    </source>
</evidence>
<dbReference type="RefSeq" id="WP_069829235.1">
    <property type="nucleotide sequence ID" value="NZ_MDJD01000014.1"/>
</dbReference>
<dbReference type="EMBL" id="MDJD01000014">
    <property type="protein sequence ID" value="OEK08980.1"/>
    <property type="molecule type" value="Genomic_DNA"/>
</dbReference>
<evidence type="ECO:0008006" key="6">
    <source>
        <dbReference type="Google" id="ProtNLM"/>
    </source>
</evidence>
<dbReference type="InterPro" id="IPR036942">
    <property type="entry name" value="Beta-barrel_TonB_sf"/>
</dbReference>